<reference evidence="2 3" key="1">
    <citation type="submission" date="2018-10" db="EMBL/GenBank/DDBJ databases">
        <title>Fifty Aureobasidium pullulans genomes reveal a recombining polyextremotolerant generalist.</title>
        <authorList>
            <person name="Gostincar C."/>
            <person name="Turk M."/>
            <person name="Zajc J."/>
            <person name="Gunde-Cimerman N."/>
        </authorList>
    </citation>
    <scope>NUCLEOTIDE SEQUENCE [LARGE SCALE GENOMIC DNA]</scope>
    <source>
        <strain evidence="2 3">EXF-10507</strain>
    </source>
</reference>
<protein>
    <submittedName>
        <fullName evidence="2">Uncharacterized protein</fullName>
    </submittedName>
</protein>
<feature type="compositionally biased region" description="Pro residues" evidence="1">
    <location>
        <begin position="190"/>
        <end position="200"/>
    </location>
</feature>
<organism evidence="2 3">
    <name type="scientific">Aureobasidium pullulans</name>
    <name type="common">Black yeast</name>
    <name type="synonym">Pullularia pullulans</name>
    <dbReference type="NCBI Taxonomy" id="5580"/>
    <lineage>
        <taxon>Eukaryota</taxon>
        <taxon>Fungi</taxon>
        <taxon>Dikarya</taxon>
        <taxon>Ascomycota</taxon>
        <taxon>Pezizomycotina</taxon>
        <taxon>Dothideomycetes</taxon>
        <taxon>Dothideomycetidae</taxon>
        <taxon>Dothideales</taxon>
        <taxon>Saccotheciaceae</taxon>
        <taxon>Aureobasidium</taxon>
    </lineage>
</organism>
<feature type="compositionally biased region" description="Polar residues" evidence="1">
    <location>
        <begin position="159"/>
        <end position="169"/>
    </location>
</feature>
<sequence>MQSLIPDQAGQHIAPFQRGLRESQGYKSVGLEIAREEQSSRRYEDATQYYGDDAIIYERPHLPSAAATSGMLGDFSTSRPSPVPVRRHRVTRSPSPPPRRYERDRKMNVPDIPQTDEPRFKTQTITPSTSFSSPYDAYRYTTPAPPIENFPIPVRRSETLPNLSDSLSSRTEKRKISKLRESEFSKSSPPFSPSSPPFSPPRASDHLLRPGSPNILVSSQSPERRRPSQRSSRYSATPWSPPKSNPSPGVFDKPSAQSTALAQTNAQVSPAFLQSDQSALLQAPNPSLRRPAVHGWDIRSTHTTPRYTLAPQPLPMKTKPSYGSRNHVHPLTPNHAIRTSLGYGIANIGAGSAPREIAPSLTKAENRYMNQTISADYTGGDDIVMKIKLCALDTGLQRRHHSHGLGSHASFESSSTFGSSAIPRFTPSPIESISHQTYQDLRIRNVRPGYGNR</sequence>
<feature type="region of interest" description="Disordered" evidence="1">
    <location>
        <begin position="68"/>
        <end position="262"/>
    </location>
</feature>
<name>A0A4S9B9G4_AURPU</name>
<feature type="compositionally biased region" description="Basic and acidic residues" evidence="1">
    <location>
        <begin position="99"/>
        <end position="108"/>
    </location>
</feature>
<gene>
    <name evidence="2" type="ORF">D6D15_05741</name>
</gene>
<feature type="compositionally biased region" description="Polar residues" evidence="1">
    <location>
        <begin position="121"/>
        <end position="133"/>
    </location>
</feature>
<accession>A0A4S9B9G4</accession>
<dbReference type="Proteomes" id="UP000304928">
    <property type="component" value="Unassembled WGS sequence"/>
</dbReference>
<dbReference type="EMBL" id="QZAR01000095">
    <property type="protein sequence ID" value="THW88783.1"/>
    <property type="molecule type" value="Genomic_DNA"/>
</dbReference>
<evidence type="ECO:0000256" key="1">
    <source>
        <dbReference type="SAM" id="MobiDB-lite"/>
    </source>
</evidence>
<dbReference type="AlphaFoldDB" id="A0A4S9B9G4"/>
<feature type="region of interest" description="Disordered" evidence="1">
    <location>
        <begin position="1"/>
        <end position="24"/>
    </location>
</feature>
<evidence type="ECO:0000313" key="3">
    <source>
        <dbReference type="Proteomes" id="UP000304928"/>
    </source>
</evidence>
<proteinExistence type="predicted"/>
<comment type="caution">
    <text evidence="2">The sequence shown here is derived from an EMBL/GenBank/DDBJ whole genome shotgun (WGS) entry which is preliminary data.</text>
</comment>
<evidence type="ECO:0000313" key="2">
    <source>
        <dbReference type="EMBL" id="THW88783.1"/>
    </source>
</evidence>